<feature type="compositionally biased region" description="Polar residues" evidence="1">
    <location>
        <begin position="23"/>
        <end position="33"/>
    </location>
</feature>
<gene>
    <name evidence="3" type="ORF">NXF25_018845</name>
</gene>
<dbReference type="Gene3D" id="3.40.50.300">
    <property type="entry name" value="P-loop containing nucleotide triphosphate hydrolases"/>
    <property type="match status" value="1"/>
</dbReference>
<protein>
    <submittedName>
        <fullName evidence="3">EH domain-containing protein 1-like</fullName>
    </submittedName>
</protein>
<dbReference type="GO" id="GO:0019843">
    <property type="term" value="F:rRNA binding"/>
    <property type="evidence" value="ECO:0007669"/>
    <property type="project" value="TreeGrafter"/>
</dbReference>
<comment type="caution">
    <text evidence="3">The sequence shown here is derived from an EMBL/GenBank/DDBJ whole genome shotgun (WGS) entry which is preliminary data.</text>
</comment>
<dbReference type="AlphaFoldDB" id="A0AAW1B0P0"/>
<dbReference type="GO" id="GO:0043024">
    <property type="term" value="F:ribosomal small subunit binding"/>
    <property type="evidence" value="ECO:0007669"/>
    <property type="project" value="TreeGrafter"/>
</dbReference>
<feature type="domain" description="Dynamin N-terminal" evidence="2">
    <location>
        <begin position="193"/>
        <end position="290"/>
    </location>
</feature>
<sequence>MDPDEGSQEYGLGIESPGKDPSTRITVKSQASRASRAESIATQLAQARVNTARAEAAAQAAVEDKQQREELAKVETAAAHRVEEARHQQREDMVKARANFEISRCQQEAKEAAVLQSPLLLPLPVWLPEIMPGSRGGKPWEAANPTVGGGMELVTEQVLREAHSLYVHPGHGLVTIGERLGLTLLPPHCRVTVMVMGNHSAGKSSFINWYVEEHIQHTGVAIETQGFTFITSGKKRESLMGNATLHLYPHFQILQNFKGVPEYLSTEICTSKQKQFPLITFLDTPGLVDGDMKYPFDVEGALIWFGQLCDLILVFFDPMGQALCKHILNIVEKINEEHGDKLRFYLSKADEAGAEGDQQWVLMQIVQELCKCPGFNKCGFDMPTIYIPNPNKPSWCVNQIKEVCRTIEKTISQTVQHTLNALERDCRLIEEATQHLLEDDNNRLHQSGGLSLKIKP</sequence>
<evidence type="ECO:0000313" key="3">
    <source>
        <dbReference type="EMBL" id="KAK9395484.1"/>
    </source>
</evidence>
<dbReference type="InterPro" id="IPR005662">
    <property type="entry name" value="GTPase_Era-like"/>
</dbReference>
<evidence type="ECO:0000313" key="4">
    <source>
        <dbReference type="Proteomes" id="UP001474421"/>
    </source>
</evidence>
<dbReference type="GO" id="GO:0000028">
    <property type="term" value="P:ribosomal small subunit assembly"/>
    <property type="evidence" value="ECO:0007669"/>
    <property type="project" value="TreeGrafter"/>
</dbReference>
<dbReference type="InterPro" id="IPR045063">
    <property type="entry name" value="Dynamin_N"/>
</dbReference>
<feature type="region of interest" description="Disordered" evidence="1">
    <location>
        <begin position="1"/>
        <end position="35"/>
    </location>
</feature>
<dbReference type="InterPro" id="IPR027417">
    <property type="entry name" value="P-loop_NTPase"/>
</dbReference>
<dbReference type="PANTHER" id="PTHR42698:SF2">
    <property type="entry name" value="GTPASE ERA-LIKE, CHLOROPLASTIC"/>
    <property type="match status" value="1"/>
</dbReference>
<dbReference type="PANTHER" id="PTHR42698">
    <property type="entry name" value="GTPASE ERA"/>
    <property type="match status" value="1"/>
</dbReference>
<name>A0AAW1B0P0_CROAD</name>
<organism evidence="3 4">
    <name type="scientific">Crotalus adamanteus</name>
    <name type="common">Eastern diamondback rattlesnake</name>
    <dbReference type="NCBI Taxonomy" id="8729"/>
    <lineage>
        <taxon>Eukaryota</taxon>
        <taxon>Metazoa</taxon>
        <taxon>Chordata</taxon>
        <taxon>Craniata</taxon>
        <taxon>Vertebrata</taxon>
        <taxon>Euteleostomi</taxon>
        <taxon>Lepidosauria</taxon>
        <taxon>Squamata</taxon>
        <taxon>Bifurcata</taxon>
        <taxon>Unidentata</taxon>
        <taxon>Episquamata</taxon>
        <taxon>Toxicofera</taxon>
        <taxon>Serpentes</taxon>
        <taxon>Colubroidea</taxon>
        <taxon>Viperidae</taxon>
        <taxon>Crotalinae</taxon>
        <taxon>Crotalus</taxon>
    </lineage>
</organism>
<keyword evidence="4" id="KW-1185">Reference proteome</keyword>
<dbReference type="SUPFAM" id="SSF52540">
    <property type="entry name" value="P-loop containing nucleoside triphosphate hydrolases"/>
    <property type="match status" value="1"/>
</dbReference>
<evidence type="ECO:0000259" key="2">
    <source>
        <dbReference type="Pfam" id="PF00350"/>
    </source>
</evidence>
<dbReference type="EMBL" id="JAOTOJ010000009">
    <property type="protein sequence ID" value="KAK9395484.1"/>
    <property type="molecule type" value="Genomic_DNA"/>
</dbReference>
<dbReference type="GO" id="GO:0005525">
    <property type="term" value="F:GTP binding"/>
    <property type="evidence" value="ECO:0007669"/>
    <property type="project" value="InterPro"/>
</dbReference>
<accession>A0AAW1B0P0</accession>
<evidence type="ECO:0000256" key="1">
    <source>
        <dbReference type="SAM" id="MobiDB-lite"/>
    </source>
</evidence>
<proteinExistence type="predicted"/>
<dbReference type="Proteomes" id="UP001474421">
    <property type="component" value="Unassembled WGS sequence"/>
</dbReference>
<dbReference type="Pfam" id="PF00350">
    <property type="entry name" value="Dynamin_N"/>
    <property type="match status" value="1"/>
</dbReference>
<reference evidence="3 4" key="1">
    <citation type="journal article" date="2024" name="Proc. Natl. Acad. Sci. U.S.A.">
        <title>The genetic regulatory architecture and epigenomic basis for age-related changes in rattlesnake venom.</title>
        <authorList>
            <person name="Hogan M.P."/>
            <person name="Holding M.L."/>
            <person name="Nystrom G.S."/>
            <person name="Colston T.J."/>
            <person name="Bartlett D.A."/>
            <person name="Mason A.J."/>
            <person name="Ellsworth S.A."/>
            <person name="Rautsaw R.M."/>
            <person name="Lawrence K.C."/>
            <person name="Strickland J.L."/>
            <person name="He B."/>
            <person name="Fraser P."/>
            <person name="Margres M.J."/>
            <person name="Gilbert D.M."/>
            <person name="Gibbs H.L."/>
            <person name="Parkinson C.L."/>
            <person name="Rokyta D.R."/>
        </authorList>
    </citation>
    <scope>NUCLEOTIDE SEQUENCE [LARGE SCALE GENOMIC DNA]</scope>
    <source>
        <strain evidence="3">DRR0105</strain>
    </source>
</reference>